<gene>
    <name evidence="1" type="ORF">RNB18_53195</name>
</gene>
<dbReference type="EMBL" id="JAVREZ010000546">
    <property type="protein sequence ID" value="MDT0488812.1"/>
    <property type="molecule type" value="Genomic_DNA"/>
</dbReference>
<proteinExistence type="predicted"/>
<dbReference type="Pfam" id="PF10817">
    <property type="entry name" value="DUF2563"/>
    <property type="match status" value="1"/>
</dbReference>
<keyword evidence="2" id="KW-1185">Reference proteome</keyword>
<evidence type="ECO:0000313" key="2">
    <source>
        <dbReference type="Proteomes" id="UP001183824"/>
    </source>
</evidence>
<dbReference type="RefSeq" id="WP_311721201.1">
    <property type="nucleotide sequence ID" value="NZ_JAVREZ010000546.1"/>
</dbReference>
<sequence>MFVDSEILRCGAEFSRSAGAVAQQGSDRLAAAQLSPKIFGDFAKAEEFHNAVCHAHETHVTAMRK</sequence>
<name>A0ABU2VT80_9ACTN</name>
<comment type="caution">
    <text evidence="1">The sequence shown here is derived from an EMBL/GenBank/DDBJ whole genome shotgun (WGS) entry which is preliminary data.</text>
</comment>
<evidence type="ECO:0000313" key="1">
    <source>
        <dbReference type="EMBL" id="MDT0488812.1"/>
    </source>
</evidence>
<dbReference type="InterPro" id="IPR022534">
    <property type="entry name" value="DUF2563"/>
</dbReference>
<reference evidence="2" key="1">
    <citation type="submission" date="2023-07" db="EMBL/GenBank/DDBJ databases">
        <title>30 novel species of actinomycetes from the DSMZ collection.</title>
        <authorList>
            <person name="Nouioui I."/>
        </authorList>
    </citation>
    <scope>NUCLEOTIDE SEQUENCE [LARGE SCALE GENOMIC DNA]</scope>
    <source>
        <strain evidence="2">DSM 41640</strain>
    </source>
</reference>
<organism evidence="1 2">
    <name type="scientific">Streptomyces doebereineriae</name>
    <dbReference type="NCBI Taxonomy" id="3075528"/>
    <lineage>
        <taxon>Bacteria</taxon>
        <taxon>Bacillati</taxon>
        <taxon>Actinomycetota</taxon>
        <taxon>Actinomycetes</taxon>
        <taxon>Kitasatosporales</taxon>
        <taxon>Streptomycetaceae</taxon>
        <taxon>Streptomyces</taxon>
    </lineage>
</organism>
<protein>
    <submittedName>
        <fullName evidence="1">DUF2563 family protein</fullName>
    </submittedName>
</protein>
<dbReference type="Proteomes" id="UP001183824">
    <property type="component" value="Unassembled WGS sequence"/>
</dbReference>
<accession>A0ABU2VT80</accession>
<feature type="non-terminal residue" evidence="1">
    <location>
        <position position="65"/>
    </location>
</feature>